<dbReference type="EMBL" id="SLWQ01000005">
    <property type="protein sequence ID" value="TCO40438.1"/>
    <property type="molecule type" value="Genomic_DNA"/>
</dbReference>
<dbReference type="RefSeq" id="WP_131998115.1">
    <property type="nucleotide sequence ID" value="NZ_SLWQ01000005.1"/>
</dbReference>
<dbReference type="AlphaFoldDB" id="A0A4R2IAL4"/>
<accession>A0A4R2IAL4</accession>
<dbReference type="Proteomes" id="UP000294862">
    <property type="component" value="Unassembled WGS sequence"/>
</dbReference>
<comment type="caution">
    <text evidence="1">The sequence shown here is derived from an EMBL/GenBank/DDBJ whole genome shotgun (WGS) entry which is preliminary data.</text>
</comment>
<reference evidence="1 2" key="1">
    <citation type="journal article" date="2015" name="Stand. Genomic Sci.">
        <title>Genomic Encyclopedia of Bacterial and Archaeal Type Strains, Phase III: the genomes of soil and plant-associated and newly described type strains.</title>
        <authorList>
            <person name="Whitman W.B."/>
            <person name="Woyke T."/>
            <person name="Klenk H.P."/>
            <person name="Zhou Y."/>
            <person name="Lilburn T.G."/>
            <person name="Beck B.J."/>
            <person name="De Vos P."/>
            <person name="Vandamme P."/>
            <person name="Eisen J.A."/>
            <person name="Garrity G."/>
            <person name="Hugenholtz P."/>
            <person name="Kyrpides N.C."/>
        </authorList>
    </citation>
    <scope>NUCLEOTIDE SEQUENCE [LARGE SCALE GENOMIC DNA]</scope>
    <source>
        <strain evidence="1 2">A3</strain>
    </source>
</reference>
<evidence type="ECO:0000313" key="1">
    <source>
        <dbReference type="EMBL" id="TCO40438.1"/>
    </source>
</evidence>
<gene>
    <name evidence="1" type="ORF">EV148_105233</name>
</gene>
<proteinExistence type="predicted"/>
<name>A0A4R2IAL4_9GAMM</name>
<protein>
    <submittedName>
        <fullName evidence="1">Uncharacterized protein</fullName>
    </submittedName>
</protein>
<sequence>MSAPLRSADRAAALEAAFRALFAHHRASQELGRASVALAAHVRLPNGKTDRAVAALLSDVRDALRAAVIAADVESMRTICDALSALRYPASSRRLTQLRVAVRRLGSDRGLARIPEWKAAADGLLRALADHRRVADRRESRRHFA</sequence>
<organism evidence="1 2">
    <name type="scientific">Dokdonella fugitiva</name>
    <dbReference type="NCBI Taxonomy" id="328517"/>
    <lineage>
        <taxon>Bacteria</taxon>
        <taxon>Pseudomonadati</taxon>
        <taxon>Pseudomonadota</taxon>
        <taxon>Gammaproteobacteria</taxon>
        <taxon>Lysobacterales</taxon>
        <taxon>Rhodanobacteraceae</taxon>
        <taxon>Dokdonella</taxon>
    </lineage>
</organism>
<evidence type="ECO:0000313" key="2">
    <source>
        <dbReference type="Proteomes" id="UP000294862"/>
    </source>
</evidence>
<keyword evidence="2" id="KW-1185">Reference proteome</keyword>